<comment type="caution">
    <text evidence="1">The sequence shown here is derived from an EMBL/GenBank/DDBJ whole genome shotgun (WGS) entry which is preliminary data.</text>
</comment>
<evidence type="ECO:0000313" key="1">
    <source>
        <dbReference type="EMBL" id="GAI51143.1"/>
    </source>
</evidence>
<organism evidence="1">
    <name type="scientific">marine sediment metagenome</name>
    <dbReference type="NCBI Taxonomy" id="412755"/>
    <lineage>
        <taxon>unclassified sequences</taxon>
        <taxon>metagenomes</taxon>
        <taxon>ecological metagenomes</taxon>
    </lineage>
</organism>
<accession>X1P5M8</accession>
<dbReference type="EMBL" id="BARV01033521">
    <property type="protein sequence ID" value="GAI51143.1"/>
    <property type="molecule type" value="Genomic_DNA"/>
</dbReference>
<name>X1P5M8_9ZZZZ</name>
<proteinExistence type="predicted"/>
<dbReference type="PANTHER" id="PTHR43088">
    <property type="entry name" value="SUBUNIT OF PYRUVATE:FLAVODOXIN OXIDOREDUCTASE-RELATED"/>
    <property type="match status" value="1"/>
</dbReference>
<gene>
    <name evidence="1" type="ORF">S06H3_52677</name>
</gene>
<sequence>MVEMSLGQMIEDVKLAVSGKAEVNFYGRTGGVIPSPVEILEEVKKYL</sequence>
<reference evidence="1" key="1">
    <citation type="journal article" date="2014" name="Front. Microbiol.">
        <title>High frequency of phylogenetically diverse reductive dehalogenase-homologous genes in deep subseafloor sedimentary metagenomes.</title>
        <authorList>
            <person name="Kawai M."/>
            <person name="Futagami T."/>
            <person name="Toyoda A."/>
            <person name="Takaki Y."/>
            <person name="Nishi S."/>
            <person name="Hori S."/>
            <person name="Arai W."/>
            <person name="Tsubouchi T."/>
            <person name="Morono Y."/>
            <person name="Uchiyama I."/>
            <person name="Ito T."/>
            <person name="Fujiyama A."/>
            <person name="Inagaki F."/>
            <person name="Takami H."/>
        </authorList>
    </citation>
    <scope>NUCLEOTIDE SEQUENCE</scope>
    <source>
        <strain evidence="1">Expedition CK06-06</strain>
    </source>
</reference>
<dbReference type="InterPro" id="IPR052368">
    <property type="entry name" value="2-oxoacid_oxidoreductase"/>
</dbReference>
<evidence type="ECO:0008006" key="2">
    <source>
        <dbReference type="Google" id="ProtNLM"/>
    </source>
</evidence>
<protein>
    <recommendedName>
        <fullName evidence="2">Pyruvate:ferredoxin oxidoreductase core domain-containing protein</fullName>
    </recommendedName>
</protein>
<dbReference type="AlphaFoldDB" id="X1P5M8"/>
<dbReference type="PANTHER" id="PTHR43088:SF1">
    <property type="entry name" value="SUBUNIT OF PYRUVATE:FLAVODOXIN OXIDOREDUCTASE"/>
    <property type="match status" value="1"/>
</dbReference>